<dbReference type="InterPro" id="IPR025157">
    <property type="entry name" value="Hemagglutinin_rpt"/>
</dbReference>
<evidence type="ECO:0000256" key="1">
    <source>
        <dbReference type="SAM" id="MobiDB-lite"/>
    </source>
</evidence>
<dbReference type="GO" id="GO:0003824">
    <property type="term" value="F:catalytic activity"/>
    <property type="evidence" value="ECO:0007669"/>
    <property type="project" value="UniProtKB-ARBA"/>
</dbReference>
<proteinExistence type="predicted"/>
<feature type="domain" description="Hint" evidence="2">
    <location>
        <begin position="2770"/>
        <end position="2895"/>
    </location>
</feature>
<dbReference type="GO" id="GO:0016539">
    <property type="term" value="P:intein-mediated protein splicing"/>
    <property type="evidence" value="ECO:0007669"/>
    <property type="project" value="InterPro"/>
</dbReference>
<feature type="region of interest" description="Disordered" evidence="1">
    <location>
        <begin position="2013"/>
        <end position="2042"/>
    </location>
</feature>
<evidence type="ECO:0000313" key="4">
    <source>
        <dbReference type="EMBL" id="XBY66446.1"/>
    </source>
</evidence>
<dbReference type="InterPro" id="IPR010069">
    <property type="entry name" value="CdiA_FHA1_rpt"/>
</dbReference>
<dbReference type="Pfam" id="PF07591">
    <property type="entry name" value="PT-HINT"/>
    <property type="match status" value="1"/>
</dbReference>
<dbReference type="PROSITE" id="PS50817">
    <property type="entry name" value="INTEIN_N_TER"/>
    <property type="match status" value="1"/>
</dbReference>
<evidence type="ECO:0000259" key="2">
    <source>
        <dbReference type="SMART" id="SM00306"/>
    </source>
</evidence>
<dbReference type="SUPFAM" id="SSF51294">
    <property type="entry name" value="Hedgehog/intein (Hint) domain"/>
    <property type="match status" value="1"/>
</dbReference>
<dbReference type="InterPro" id="IPR006141">
    <property type="entry name" value="Intein_N"/>
</dbReference>
<dbReference type="CDD" id="cd00081">
    <property type="entry name" value="Hint"/>
    <property type="match status" value="1"/>
</dbReference>
<dbReference type="InterPro" id="IPR003587">
    <property type="entry name" value="Hint_dom_N"/>
</dbReference>
<feature type="region of interest" description="Disordered" evidence="1">
    <location>
        <begin position="2735"/>
        <end position="2766"/>
    </location>
</feature>
<dbReference type="InterPro" id="IPR012334">
    <property type="entry name" value="Pectin_lyas_fold"/>
</dbReference>
<feature type="domain" description="Filamentous haemagglutinin FhaB/tRNA nuclease CdiA-like TPS" evidence="3">
    <location>
        <begin position="47"/>
        <end position="168"/>
    </location>
</feature>
<reference evidence="4" key="1">
    <citation type="submission" date="2023-08" db="EMBL/GenBank/DDBJ databases">
        <title>Increased levels of nutrients transform a symbiont into a lethal pathobiont.</title>
        <authorList>
            <person name="Lachnit T."/>
            <person name="Ulrich L."/>
            <person name="Willmer F.M."/>
            <person name="Hasenbein T."/>
            <person name="Steiner L.X."/>
            <person name="Wolters M."/>
            <person name="Herbst E.M."/>
            <person name="Deines P."/>
        </authorList>
    </citation>
    <scope>NUCLEOTIDE SEQUENCE</scope>
    <source>
        <strain evidence="4">T3</strain>
    </source>
</reference>
<dbReference type="RefSeq" id="WP_350448301.1">
    <property type="nucleotide sequence ID" value="NZ_CP158373.1"/>
</dbReference>
<dbReference type="EMBL" id="CP158373">
    <property type="protein sequence ID" value="XBY66446.1"/>
    <property type="molecule type" value="Genomic_DNA"/>
</dbReference>
<protein>
    <submittedName>
        <fullName evidence="4">Hemagglutinin repeat-containing protein</fullName>
    </submittedName>
</protein>
<dbReference type="Gene3D" id="2.160.20.10">
    <property type="entry name" value="Single-stranded right-handed beta-helix, Pectin lyase-like"/>
    <property type="match status" value="1"/>
</dbReference>
<feature type="compositionally biased region" description="Polar residues" evidence="1">
    <location>
        <begin position="2019"/>
        <end position="2037"/>
    </location>
</feature>
<accession>A0AAU7Y9L1</accession>
<dbReference type="InterPro" id="IPR036844">
    <property type="entry name" value="Hint_dom_sf"/>
</dbReference>
<dbReference type="Pfam" id="PF05594">
    <property type="entry name" value="Fil_haemagg"/>
    <property type="match status" value="9"/>
</dbReference>
<name>A0AAU7Y9L1_9PSED</name>
<gene>
    <name evidence="4" type="ORF">ABS648_11985</name>
</gene>
<dbReference type="Pfam" id="PF13332">
    <property type="entry name" value="Fil_haemagg_2"/>
    <property type="match status" value="7"/>
</dbReference>
<dbReference type="InterPro" id="IPR008619">
    <property type="entry name" value="Filamentous_hemagglutn_rpt"/>
</dbReference>
<feature type="region of interest" description="Disordered" evidence="1">
    <location>
        <begin position="2365"/>
        <end position="2402"/>
    </location>
</feature>
<sequence>MDVRSPLFQNIATILVGVMFLNPIVSTAADLAVDAAAGGNTSIGSAGNGVPVVNIATPNANGLSHNRFTDYNVGQQGLILNNATDKLQNTQLGGYIIGNANLNGRAAGLILNEVSGGSPSQLKGYTEVAGQGAHVIVANPHGITCDGCGFINTPKVTLSTGKPVVENGRLDRYDVDGGAIAIEGAGLNAGNVDQFELITRSAQINAELHAKQLAMVTGRNEVDAATLAATAKADDGSTLPQLAIDSSALGGMYAGAIRLVGTEQGVGVKLAGDMAASGGDIQIDANGKLTLARTAASGDLTLKAADVDLTRSAYAGGKASVTSGSTVEVKESLAAAGDLSLNAARIDNHGNLEVGVRADGSANTASVLDIQGGTLTNRGKVLAQGTLTTDLAKLDNQGAQLVAAGSAQVKAQILENQGGQLIGRQDLKVDGKQLDNSGGTLAANQALTVTVTDEVKNLGDGLILSKADGLTLTTAVLDNQGGTLQADSGELKATASTRLDNRSGKVLAGDGKLTLAAGDLLNQQGRLNAQGGALTATVDSLGNGQGRIQGDSVELTSTTRLDNGQGQIVATQGDLGIKRGEVINDGGQLLAKQAVTVDADSLRNQGGTVGGDSASLTLTGKLANDGGLIEASKTLALDIGSASNAGGKLRALGSTGTSTFAIGGRFDNDGGLVEIGNAGFSLTSASLSNQQGILRHVGTQGFALSLADAGQAGGRFITNGVLSLDVADWTNSSLLQAQRLDLKVGTFTQTASGKLVSIDDITASGGDWTNDGAIETEGKLQLALTGRYQGNGSLKSLGDLTFSAANAELGQGAQLRSGGKGEFRLGSSLVNAGTISTVGDTLLIVASLDNRGTLGAAQKLRIEAPTLLNQGLVFSGADMALRANSLTNLKGDIYSLGALSAAKDDANGQMALLENRSGTVESAGNMRLDVVSLINRKDVFASTISQTSGRITLTGTDNCKGKHCEASYVVEEEFGLKITQDSARASLIAGGDLTFVGGDFDNRFSTVSAGGDISLDTRNFLNTGAAGGEKRYYDYYIYTKSESEYYGFIANIGRYNDYNDPNSPNYNPAAMPLGAIAIGSVRNSSVSQTSGGGDVANAVVQAAGRVDIKGTQTIENGLLRPGEQIDRGASRVGQTAVSSDAKPVATLNAQLAPDSHQQSVDPLALPGFSLPQGQNGLFQVSNNPSHRYLVETNPAFANLKNFLSSDYLLGRLGFDPDQAQKRLGDGLYEQRLIREAVIARTGQRLIAGLDSDEAMYRYLMDNAIASKSALNLAPGVALTSEQVAALTHDIVWMQEQVVNGEKVLVPVLYLAQANDRLAPTGALIQGRDVSLISGGDLANKGTLRASAGLQASAENIDNRGLIQAGDRLALLVTESIRNAQGGIISGKDVSVGAVKGDITNERSVGYTEHSGRFSWSQASVDSAARIEATNSLDLDAGRDLSNLGGVLKAGGDANLSAGRDLTIGAVAEVDSADARYKKSHATQSQVTQHGSDVQIGGALRAEAGQDLGIVASKVTAGQELALIAGRDVSIESAANESHRASRSKKVQSSNDQIRQQASVVQAGGDISIEAGQDLTLVASQIKGAKDVALDAERDTNLLSAKDEDASFYFKKSKGSFGRKKTEQRESYDSTNIASVVEAGGDLTLNTSKAADGSLNIDGGRDVTVIGSELHAGNDLLVGATGDVAILSGVEEHGSYSKKTKSGFLGMSKSGKSQLKTSATQVASELEAGNDVVIAAGNDIRLRASEASAGNDVELRAGLVKDTGDINLVSANDTAYSLTKEYKKKVGLSTSGGFLSFSSAKEAGREAQSSTSVGSQVYADRDATLEAKQDINIVGSGVAAGRNVLLDAGRDVNVVAGQSSAANSSWERERRSGIAIDSDRNGFSGFIGKEALKEITNTSQQTAAASVVQAGNNADVSAGRDINQRGSDIGAESDINLKAGRDINLDASEERYTREEIESRDRSGLTVNVSHNYGNTLDAINGTGKGDNAISQGSSVLKTADAITQFVSGPSGGVHLGNAGTKSTTFEESVSNRPSTLSAGRDVNLSAENNVTARGTQIGAGRDINIQGDDVTLDVARGAQGGSSESYISQSGLNGGTTFNSARMGAGASHGTNKETGIDGTSLPASLSAERDINIEARNDLKATGTHVQAERDINLKAGNDLEIRAAQNASDQETRRKSGGGEIGVALGGSDFVSLYGSVDIGKGRLDRDAQKQQDAYFYAGKNLNFESGRDTTVAGAHLDGENVKGKVGRDLTVSSLPDTGKVSGKELDASLTVSIGYQTASVSGSLGVGKTSGSTNWVQDQTSIVARDQLDIRTEEHTQLDGALIASDSGKLQLDTDTLGFRDIKGSDKEHAWYINGGGSYSWSTNEASKPASADGKEAATSAVVDKSQGDKSGDSNWNVSGYDYRKDREQIVRATVGEGELKVRSDSSTGGDSTVGLNRDIGRAYEITRDKEDRTDIYASKSSIDAVSDVNTLSNWKDELTAYKDKIGGNKEMAERLYKGSLNAVEDIRREIQAQRVGMDQVPANLREAFGDEQALLIAKNAVRNGISVEEMRLPNSDVVESLKLFLVRSNDFDLVVAKCEAAGSCKVSSAGVLTLGEGDSFDVQTKGELLLDHATFLKQQLDKLPVAEAQAAMLAIQALMGPVKAALGVASSVAVNWFFGDKIAEIKEELAIGAADPLVRPTDSELKGSHDQAKQDYQQGKSELDGNTYVIGAEFLIDIALGGIGPGSLKKISVAKGSSPHPTKDGSGPIQPGSRDVAGHQTEKPGPCCFAAGTMVSTPEGDKAIETLKVGDIVWSKPEKGGEPFAAAVTATHVRTDQAIYRLKIKSIDGAGVDTLLVTDSHPFYVPARHDFIPLINLSPGDQLQSLSDGRSNNATIAVESIELDKPRGTTYNLTVDIGHTFYVGSLKTWVHNSGPCKEPACKGGNCAVNPDGTVIKELVSLKAPNTRHYADKVTQGSLAKDKNTVVDRSVVDLNADVTAIRAGQAQKVGDNFIINDRVYGAHDGTLYPISGPGLYLLDRGGYKALGVLNKFGNSPRADEILRSMKIDDQARAEALKVWRAINND</sequence>
<dbReference type="SMART" id="SM00306">
    <property type="entry name" value="HintN"/>
    <property type="match status" value="1"/>
</dbReference>
<dbReference type="Pfam" id="PF05860">
    <property type="entry name" value="TPS"/>
    <property type="match status" value="1"/>
</dbReference>
<dbReference type="NCBIfam" id="TIGR01731">
    <property type="entry name" value="fil_hemag_20aa"/>
    <property type="match status" value="18"/>
</dbReference>
<feature type="region of interest" description="Disordered" evidence="1">
    <location>
        <begin position="1533"/>
        <end position="1552"/>
    </location>
</feature>
<dbReference type="SUPFAM" id="SSF51126">
    <property type="entry name" value="Pectin lyase-like"/>
    <property type="match status" value="1"/>
</dbReference>
<dbReference type="NCBIfam" id="TIGR01901">
    <property type="entry name" value="adhes_NPXG"/>
    <property type="match status" value="1"/>
</dbReference>
<evidence type="ECO:0000259" key="3">
    <source>
        <dbReference type="SMART" id="SM00912"/>
    </source>
</evidence>
<dbReference type="SMART" id="SM00912">
    <property type="entry name" value="Haemagg_act"/>
    <property type="match status" value="1"/>
</dbReference>
<organism evidence="4">
    <name type="scientific">Pseudomonas solani</name>
    <dbReference type="NCBI Taxonomy" id="2731552"/>
    <lineage>
        <taxon>Bacteria</taxon>
        <taxon>Pseudomonadati</taxon>
        <taxon>Pseudomonadota</taxon>
        <taxon>Gammaproteobacteria</taxon>
        <taxon>Pseudomonadales</taxon>
        <taxon>Pseudomonadaceae</taxon>
        <taxon>Pseudomonas</taxon>
    </lineage>
</organism>
<dbReference type="InterPro" id="IPR008638">
    <property type="entry name" value="FhaB/CdiA-like_TPS"/>
</dbReference>
<dbReference type="Gene3D" id="2.170.16.10">
    <property type="entry name" value="Hedgehog/Intein (Hint) domain"/>
    <property type="match status" value="1"/>
</dbReference>
<dbReference type="InterPro" id="IPR011050">
    <property type="entry name" value="Pectin_lyase_fold/virulence"/>
</dbReference>